<dbReference type="AlphaFoldDB" id="A0A1H8N348"/>
<keyword evidence="2" id="KW-1185">Reference proteome</keyword>
<dbReference type="Proteomes" id="UP000199126">
    <property type="component" value="Unassembled WGS sequence"/>
</dbReference>
<sequence>MRRRALLASIASSSLLAGCLASAPQSSGTTPTPPVTAEDGLQRLVTLGSIDDVDDTHDVNIDVGLVTGRITTDQPARLRITTTNLGERRLLSGG</sequence>
<reference evidence="2" key="1">
    <citation type="submission" date="2016-10" db="EMBL/GenBank/DDBJ databases">
        <authorList>
            <person name="Varghese N."/>
            <person name="Submissions S."/>
        </authorList>
    </citation>
    <scope>NUCLEOTIDE SEQUENCE [LARGE SCALE GENOMIC DNA]</scope>
    <source>
        <strain evidence="2">CGMCC 1.10121</strain>
    </source>
</reference>
<name>A0A1H8N348_9EURY</name>
<accession>A0A1H8N348</accession>
<proteinExistence type="predicted"/>
<protein>
    <submittedName>
        <fullName evidence="1">Uncharacterized protein</fullName>
    </submittedName>
</protein>
<dbReference type="PROSITE" id="PS51257">
    <property type="entry name" value="PROKAR_LIPOPROTEIN"/>
    <property type="match status" value="1"/>
</dbReference>
<gene>
    <name evidence="1" type="ORF">SAMN04487948_101281</name>
</gene>
<organism evidence="1 2">
    <name type="scientific">Halogranum amylolyticum</name>
    <dbReference type="NCBI Taxonomy" id="660520"/>
    <lineage>
        <taxon>Archaea</taxon>
        <taxon>Methanobacteriati</taxon>
        <taxon>Methanobacteriota</taxon>
        <taxon>Stenosarchaea group</taxon>
        <taxon>Halobacteria</taxon>
        <taxon>Halobacteriales</taxon>
        <taxon>Haloferacaceae</taxon>
    </lineage>
</organism>
<evidence type="ECO:0000313" key="1">
    <source>
        <dbReference type="EMBL" id="SEO24075.1"/>
    </source>
</evidence>
<evidence type="ECO:0000313" key="2">
    <source>
        <dbReference type="Proteomes" id="UP000199126"/>
    </source>
</evidence>
<dbReference type="EMBL" id="FODV01000001">
    <property type="protein sequence ID" value="SEO24075.1"/>
    <property type="molecule type" value="Genomic_DNA"/>
</dbReference>
<dbReference type="RefSeq" id="WP_089820667.1">
    <property type="nucleotide sequence ID" value="NZ_FODV01000001.1"/>
</dbReference>